<proteinExistence type="predicted"/>
<gene>
    <name evidence="2" type="ORF">NDU88_001145</name>
</gene>
<evidence type="ECO:0000313" key="3">
    <source>
        <dbReference type="Proteomes" id="UP001066276"/>
    </source>
</evidence>
<evidence type="ECO:0000313" key="2">
    <source>
        <dbReference type="EMBL" id="KAJ1080957.1"/>
    </source>
</evidence>
<feature type="region of interest" description="Disordered" evidence="1">
    <location>
        <begin position="1"/>
        <end position="102"/>
    </location>
</feature>
<comment type="caution">
    <text evidence="2">The sequence shown here is derived from an EMBL/GenBank/DDBJ whole genome shotgun (WGS) entry which is preliminary data.</text>
</comment>
<feature type="compositionally biased region" description="Low complexity" evidence="1">
    <location>
        <begin position="41"/>
        <end position="63"/>
    </location>
</feature>
<dbReference type="AlphaFoldDB" id="A0AAV7KS45"/>
<dbReference type="Proteomes" id="UP001066276">
    <property type="component" value="Chromosome 12"/>
</dbReference>
<name>A0AAV7KS45_PLEWA</name>
<keyword evidence="3" id="KW-1185">Reference proteome</keyword>
<evidence type="ECO:0000256" key="1">
    <source>
        <dbReference type="SAM" id="MobiDB-lite"/>
    </source>
</evidence>
<sequence>MQAALRSPPPARHGSRAPAGERARAPGARSARRRRVQASLPPSAGAEGPCGPGAAPRALRLAATEGPRALTQHLSESAPLPASDGRAHPLLKSTSAPRGYSH</sequence>
<dbReference type="EMBL" id="JANPWB010000016">
    <property type="protein sequence ID" value="KAJ1080957.1"/>
    <property type="molecule type" value="Genomic_DNA"/>
</dbReference>
<organism evidence="2 3">
    <name type="scientific">Pleurodeles waltl</name>
    <name type="common">Iberian ribbed newt</name>
    <dbReference type="NCBI Taxonomy" id="8319"/>
    <lineage>
        <taxon>Eukaryota</taxon>
        <taxon>Metazoa</taxon>
        <taxon>Chordata</taxon>
        <taxon>Craniata</taxon>
        <taxon>Vertebrata</taxon>
        <taxon>Euteleostomi</taxon>
        <taxon>Amphibia</taxon>
        <taxon>Batrachia</taxon>
        <taxon>Caudata</taxon>
        <taxon>Salamandroidea</taxon>
        <taxon>Salamandridae</taxon>
        <taxon>Pleurodelinae</taxon>
        <taxon>Pleurodeles</taxon>
    </lineage>
</organism>
<accession>A0AAV7KS45</accession>
<reference evidence="2" key="1">
    <citation type="journal article" date="2022" name="bioRxiv">
        <title>Sequencing and chromosome-scale assembly of the giantPleurodeles waltlgenome.</title>
        <authorList>
            <person name="Brown T."/>
            <person name="Elewa A."/>
            <person name="Iarovenko S."/>
            <person name="Subramanian E."/>
            <person name="Araus A.J."/>
            <person name="Petzold A."/>
            <person name="Susuki M."/>
            <person name="Suzuki K.-i.T."/>
            <person name="Hayashi T."/>
            <person name="Toyoda A."/>
            <person name="Oliveira C."/>
            <person name="Osipova E."/>
            <person name="Leigh N.D."/>
            <person name="Simon A."/>
            <person name="Yun M.H."/>
        </authorList>
    </citation>
    <scope>NUCLEOTIDE SEQUENCE</scope>
    <source>
        <strain evidence="2">20211129_DDA</strain>
        <tissue evidence="2">Liver</tissue>
    </source>
</reference>
<protein>
    <submittedName>
        <fullName evidence="2">Uncharacterized protein</fullName>
    </submittedName>
</protein>